<comment type="caution">
    <text evidence="7">The sequence shown here is derived from an EMBL/GenBank/DDBJ whole genome shotgun (WGS) entry which is preliminary data.</text>
</comment>
<keyword evidence="8" id="KW-1185">Reference proteome</keyword>
<feature type="transmembrane region" description="Helical" evidence="6">
    <location>
        <begin position="188"/>
        <end position="207"/>
    </location>
</feature>
<dbReference type="PANTHER" id="PTHR30250">
    <property type="entry name" value="PST FAMILY PREDICTED COLANIC ACID TRANSPORTER"/>
    <property type="match status" value="1"/>
</dbReference>
<evidence type="ECO:0000256" key="6">
    <source>
        <dbReference type="SAM" id="Phobius"/>
    </source>
</evidence>
<dbReference type="RefSeq" id="WP_249311850.1">
    <property type="nucleotide sequence ID" value="NZ_JACRSU010000002.1"/>
</dbReference>
<feature type="transmembrane region" description="Helical" evidence="6">
    <location>
        <begin position="267"/>
        <end position="297"/>
    </location>
</feature>
<evidence type="ECO:0000256" key="2">
    <source>
        <dbReference type="ARBA" id="ARBA00022475"/>
    </source>
</evidence>
<keyword evidence="4 6" id="KW-1133">Transmembrane helix</keyword>
<dbReference type="InterPro" id="IPR002797">
    <property type="entry name" value="Polysacc_synth"/>
</dbReference>
<accession>A0A926HZC7</accession>
<feature type="transmembrane region" description="Helical" evidence="6">
    <location>
        <begin position="356"/>
        <end position="374"/>
    </location>
</feature>
<feature type="transmembrane region" description="Helical" evidence="6">
    <location>
        <begin position="12"/>
        <end position="32"/>
    </location>
</feature>
<feature type="transmembrane region" description="Helical" evidence="6">
    <location>
        <begin position="442"/>
        <end position="463"/>
    </location>
</feature>
<evidence type="ECO:0000256" key="3">
    <source>
        <dbReference type="ARBA" id="ARBA00022692"/>
    </source>
</evidence>
<sequence length="504" mass="54597">MKRKQKFIANTFLLTVVTLFMRAVGVSFNVYIANKIGATGMGLFSLIMSVYNFGVTFACSGINLAATKIVSEELAVDSEGGVRRAVRRSAVYGLIFGGAAFLLIFFGAPFAGNVLLNDERTIKPLMILAVSLPCVAMSAAISGYFTAVGRIYKSALVQVAEQLIRVAGCVILLDFLGRTDAQAACNSVVASGCAAEIISFFMIFILLKIDMKRYSKRGASQGITRRMLWIALPVAVSSYVRSALSTIEHTMIPKGLKKHGSDADTALSSYGIVHGMVMPLIFFPSAVLQAFSSLLIPEVTRYHKRGDTNKINALIEKSLYTTLVFSIGASGIMFFFAEEIGMAVYKSPEAAYFLKMIAPLAAVMYADGVVDAVLKGLNQQVYSMGYNIADSAIAIVLMMFLLPAKGIDGYIIIIYVTEMVNAFLSINRLLHVSDFKIHPLKWTALPSIGIFMSVYFVKSFGGVPTSTGAIIGMICAAVGIYAIFMLLLSAWSFKKTLVAKRFPI</sequence>
<feature type="transmembrane region" description="Helical" evidence="6">
    <location>
        <begin position="386"/>
        <end position="404"/>
    </location>
</feature>
<dbReference type="Proteomes" id="UP000611762">
    <property type="component" value="Unassembled WGS sequence"/>
</dbReference>
<dbReference type="InterPro" id="IPR024923">
    <property type="entry name" value="PG_synth_SpoVB"/>
</dbReference>
<evidence type="ECO:0000256" key="1">
    <source>
        <dbReference type="ARBA" id="ARBA00004651"/>
    </source>
</evidence>
<feature type="transmembrane region" description="Helical" evidence="6">
    <location>
        <begin position="91"/>
        <end position="112"/>
    </location>
</feature>
<feature type="transmembrane region" description="Helical" evidence="6">
    <location>
        <begin position="124"/>
        <end position="147"/>
    </location>
</feature>
<reference evidence="7" key="1">
    <citation type="submission" date="2020-08" db="EMBL/GenBank/DDBJ databases">
        <title>Genome public.</title>
        <authorList>
            <person name="Liu C."/>
            <person name="Sun Q."/>
        </authorList>
    </citation>
    <scope>NUCLEOTIDE SEQUENCE</scope>
    <source>
        <strain evidence="7">H8</strain>
    </source>
</reference>
<feature type="transmembrane region" description="Helical" evidence="6">
    <location>
        <begin position="318"/>
        <end position="336"/>
    </location>
</feature>
<feature type="transmembrane region" description="Helical" evidence="6">
    <location>
        <begin position="228"/>
        <end position="247"/>
    </location>
</feature>
<dbReference type="Pfam" id="PF01943">
    <property type="entry name" value="Polysacc_synt"/>
    <property type="match status" value="1"/>
</dbReference>
<keyword evidence="3 6" id="KW-0812">Transmembrane</keyword>
<organism evidence="7 8">
    <name type="scientific">Congzhengia minquanensis</name>
    <dbReference type="NCBI Taxonomy" id="2763657"/>
    <lineage>
        <taxon>Bacteria</taxon>
        <taxon>Bacillati</taxon>
        <taxon>Bacillota</taxon>
        <taxon>Clostridia</taxon>
        <taxon>Eubacteriales</taxon>
        <taxon>Oscillospiraceae</taxon>
        <taxon>Congzhengia</taxon>
    </lineage>
</organism>
<keyword evidence="2" id="KW-1003">Cell membrane</keyword>
<dbReference type="GO" id="GO:0005886">
    <property type="term" value="C:plasma membrane"/>
    <property type="evidence" value="ECO:0007669"/>
    <property type="project" value="UniProtKB-SubCell"/>
</dbReference>
<feature type="transmembrane region" description="Helical" evidence="6">
    <location>
        <begin position="469"/>
        <end position="491"/>
    </location>
</feature>
<keyword evidence="5 6" id="KW-0472">Membrane</keyword>
<comment type="subcellular location">
    <subcellularLocation>
        <location evidence="1">Cell membrane</location>
        <topology evidence="1">Multi-pass membrane protein</topology>
    </subcellularLocation>
</comment>
<evidence type="ECO:0000313" key="7">
    <source>
        <dbReference type="EMBL" id="MBC8540696.1"/>
    </source>
</evidence>
<proteinExistence type="predicted"/>
<name>A0A926HZC7_9FIRM</name>
<dbReference type="AlphaFoldDB" id="A0A926HZC7"/>
<protein>
    <submittedName>
        <fullName evidence="7">Oligosaccharide flippase family protein</fullName>
    </submittedName>
</protein>
<dbReference type="EMBL" id="JACRSU010000002">
    <property type="protein sequence ID" value="MBC8540696.1"/>
    <property type="molecule type" value="Genomic_DNA"/>
</dbReference>
<evidence type="ECO:0000313" key="8">
    <source>
        <dbReference type="Proteomes" id="UP000611762"/>
    </source>
</evidence>
<gene>
    <name evidence="7" type="ORF">H8698_06865</name>
</gene>
<evidence type="ECO:0000256" key="4">
    <source>
        <dbReference type="ARBA" id="ARBA00022989"/>
    </source>
</evidence>
<evidence type="ECO:0000256" key="5">
    <source>
        <dbReference type="ARBA" id="ARBA00023136"/>
    </source>
</evidence>
<dbReference type="InterPro" id="IPR050833">
    <property type="entry name" value="Poly_Biosynth_Transport"/>
</dbReference>
<feature type="transmembrane region" description="Helical" evidence="6">
    <location>
        <begin position="410"/>
        <end position="430"/>
    </location>
</feature>
<dbReference type="PIRSF" id="PIRSF038958">
    <property type="entry name" value="PG_synth_SpoVB"/>
    <property type="match status" value="1"/>
</dbReference>
<feature type="transmembrane region" description="Helical" evidence="6">
    <location>
        <begin position="44"/>
        <end position="70"/>
    </location>
</feature>
<feature type="transmembrane region" description="Helical" evidence="6">
    <location>
        <begin position="159"/>
        <end position="176"/>
    </location>
</feature>
<dbReference type="PANTHER" id="PTHR30250:SF21">
    <property type="entry name" value="LIPID II FLIPPASE MURJ"/>
    <property type="match status" value="1"/>
</dbReference>